<dbReference type="GO" id="GO:0042744">
    <property type="term" value="P:hydrogen peroxide catabolic process"/>
    <property type="evidence" value="ECO:0007669"/>
    <property type="project" value="InterPro"/>
</dbReference>
<dbReference type="InterPro" id="IPR000823">
    <property type="entry name" value="Peroxidase_pln"/>
</dbReference>
<sequence>MSMTNSKIVLLAVGVIFFNLVGHCYGTLGYGGLQYGFYNGKCRTSDVEDIFHDCFVNGCDASILLDGPNTEKTSPPNLSVRGYDVIDAAKAAVENVCPGLVSCADIIVMATRDVVSFSGGARYSVQTGRRDGLVSLAQNALTLPPPTSSVSSAIRAFALKGFTATDMIYLLGGHTIGIAHCSLFKNRLYNYKNTGKPDPSMDLSLLSSLRSKCPQNTTADPTANLDQNPFSSAVVDKSFYSQIIWVEESSI</sequence>
<evidence type="ECO:0000256" key="10">
    <source>
        <dbReference type="PIRSR" id="PIRSR600823-1"/>
    </source>
</evidence>
<keyword evidence="17" id="KW-1185">Reference proteome</keyword>
<keyword evidence="9 13" id="KW-1015">Disulfide bond</keyword>
<name>A0AAU9PQ94_9ASTR</name>
<feature type="binding site" evidence="11">
    <location>
        <position position="144"/>
    </location>
    <ligand>
        <name>substrate</name>
    </ligand>
</feature>
<evidence type="ECO:0000256" key="1">
    <source>
        <dbReference type="ARBA" id="ARBA00000189"/>
    </source>
</evidence>
<dbReference type="GO" id="GO:0006979">
    <property type="term" value="P:response to oxidative stress"/>
    <property type="evidence" value="ECO:0007669"/>
    <property type="project" value="InterPro"/>
</dbReference>
<dbReference type="EMBL" id="CAKMRJ010005745">
    <property type="protein sequence ID" value="CAH1452401.1"/>
    <property type="molecule type" value="Genomic_DNA"/>
</dbReference>
<gene>
    <name evidence="16" type="ORF">LVIROSA_LOCUS37700</name>
</gene>
<evidence type="ECO:0000256" key="4">
    <source>
        <dbReference type="ARBA" id="ARBA00022559"/>
    </source>
</evidence>
<feature type="binding site" evidence="12">
    <location>
        <position position="56"/>
    </location>
    <ligand>
        <name>Ca(2+)</name>
        <dbReference type="ChEBI" id="CHEBI:29108"/>
        <label>1</label>
    </ligand>
</feature>
<dbReference type="GO" id="GO:0046872">
    <property type="term" value="F:metal ion binding"/>
    <property type="evidence" value="ECO:0007669"/>
    <property type="project" value="UniProtKB-KW"/>
</dbReference>
<dbReference type="AlphaFoldDB" id="A0AAU9PQ94"/>
<dbReference type="PANTHER" id="PTHR31235">
    <property type="entry name" value="PEROXIDASE 25-RELATED"/>
    <property type="match status" value="1"/>
</dbReference>
<evidence type="ECO:0000256" key="3">
    <source>
        <dbReference type="ARBA" id="ARBA00012313"/>
    </source>
</evidence>
<keyword evidence="7" id="KW-0560">Oxidoreductase</keyword>
<comment type="cofactor">
    <cofactor evidence="12">
        <name>heme b</name>
        <dbReference type="ChEBI" id="CHEBI:60344"/>
    </cofactor>
    <text evidence="12">Binds 1 heme b (iron(II)-protoporphyrin IX) group per subunit.</text>
</comment>
<evidence type="ECO:0000256" key="6">
    <source>
        <dbReference type="ARBA" id="ARBA00022723"/>
    </source>
</evidence>
<dbReference type="PRINTS" id="PR00461">
    <property type="entry name" value="PLPEROXIDASE"/>
</dbReference>
<keyword evidence="14" id="KW-0732">Signal</keyword>
<evidence type="ECO:0000256" key="14">
    <source>
        <dbReference type="SAM" id="SignalP"/>
    </source>
</evidence>
<feature type="disulfide bond" evidence="13">
    <location>
        <begin position="181"/>
        <end position="213"/>
    </location>
</feature>
<dbReference type="EC" id="1.11.1.7" evidence="3"/>
<comment type="cofactor">
    <cofactor evidence="12">
        <name>Ca(2+)</name>
        <dbReference type="ChEBI" id="CHEBI:29108"/>
    </cofactor>
    <text evidence="12">Binds 2 calcium ions per subunit.</text>
</comment>
<reference evidence="16 17" key="1">
    <citation type="submission" date="2022-01" db="EMBL/GenBank/DDBJ databases">
        <authorList>
            <person name="Xiong W."/>
            <person name="Schranz E."/>
        </authorList>
    </citation>
    <scope>NUCLEOTIDE SEQUENCE [LARGE SCALE GENOMIC DNA]</scope>
</reference>
<feature type="binding site" evidence="12">
    <location>
        <position position="53"/>
    </location>
    <ligand>
        <name>Ca(2+)</name>
        <dbReference type="ChEBI" id="CHEBI:29108"/>
        <label>1</label>
    </ligand>
</feature>
<evidence type="ECO:0000313" key="17">
    <source>
        <dbReference type="Proteomes" id="UP001157418"/>
    </source>
</evidence>
<dbReference type="InterPro" id="IPR002016">
    <property type="entry name" value="Haem_peroxidase"/>
</dbReference>
<evidence type="ECO:0000256" key="2">
    <source>
        <dbReference type="ARBA" id="ARBA00006873"/>
    </source>
</evidence>
<evidence type="ECO:0000256" key="8">
    <source>
        <dbReference type="ARBA" id="ARBA00023004"/>
    </source>
</evidence>
<dbReference type="GO" id="GO:0140825">
    <property type="term" value="F:lactoperoxidase activity"/>
    <property type="evidence" value="ECO:0007669"/>
    <property type="project" value="UniProtKB-EC"/>
</dbReference>
<evidence type="ECO:0000256" key="9">
    <source>
        <dbReference type="ARBA" id="ARBA00023157"/>
    </source>
</evidence>
<dbReference type="Gene3D" id="1.10.520.10">
    <property type="match status" value="1"/>
</dbReference>
<dbReference type="Gene3D" id="1.10.420.10">
    <property type="entry name" value="Peroxidase, domain 2"/>
    <property type="match status" value="1"/>
</dbReference>
<evidence type="ECO:0000256" key="11">
    <source>
        <dbReference type="PIRSR" id="PIRSR600823-2"/>
    </source>
</evidence>
<feature type="binding site" evidence="12">
    <location>
        <position position="175"/>
    </location>
    <ligand>
        <name>Ca(2+)</name>
        <dbReference type="ChEBI" id="CHEBI:29108"/>
        <label>2</label>
    </ligand>
</feature>
<keyword evidence="5" id="KW-0349">Heme</keyword>
<dbReference type="PRINTS" id="PR00458">
    <property type="entry name" value="PEROXIDASE"/>
</dbReference>
<feature type="binding site" evidence="12">
    <location>
        <position position="71"/>
    </location>
    <ligand>
        <name>Ca(2+)</name>
        <dbReference type="ChEBI" id="CHEBI:29108"/>
        <label>1</label>
    </ligand>
</feature>
<feature type="binding site" description="axial binding residue" evidence="12">
    <location>
        <position position="174"/>
    </location>
    <ligand>
        <name>heme b</name>
        <dbReference type="ChEBI" id="CHEBI:60344"/>
    </ligand>
    <ligandPart>
        <name>Fe</name>
        <dbReference type="ChEBI" id="CHEBI:18248"/>
    </ligandPart>
</feature>
<dbReference type="CDD" id="cd00693">
    <property type="entry name" value="secretory_peroxidase"/>
    <property type="match status" value="1"/>
</dbReference>
<feature type="domain" description="Plant heme peroxidase family profile" evidence="15">
    <location>
        <begin position="51"/>
        <end position="243"/>
    </location>
</feature>
<feature type="binding site" evidence="12">
    <location>
        <position position="226"/>
    </location>
    <ligand>
        <name>Ca(2+)</name>
        <dbReference type="ChEBI" id="CHEBI:29108"/>
        <label>2</label>
    </ligand>
</feature>
<feature type="chain" id="PRO_5043415020" description="peroxidase" evidence="14">
    <location>
        <begin position="27"/>
        <end position="251"/>
    </location>
</feature>
<feature type="binding site" evidence="12">
    <location>
        <position position="58"/>
    </location>
    <ligand>
        <name>Ca(2+)</name>
        <dbReference type="ChEBI" id="CHEBI:29108"/>
        <label>1</label>
    </ligand>
</feature>
<feature type="binding site" evidence="12">
    <location>
        <position position="62"/>
    </location>
    <ligand>
        <name>Ca(2+)</name>
        <dbReference type="ChEBI" id="CHEBI:29108"/>
        <label>1</label>
    </ligand>
</feature>
<feature type="disulfide bond" evidence="13">
    <location>
        <begin position="54"/>
        <end position="59"/>
    </location>
</feature>
<accession>A0AAU9PQ94</accession>
<evidence type="ECO:0000256" key="5">
    <source>
        <dbReference type="ARBA" id="ARBA00022617"/>
    </source>
</evidence>
<dbReference type="SUPFAM" id="SSF48113">
    <property type="entry name" value="Heme-dependent peroxidases"/>
    <property type="match status" value="1"/>
</dbReference>
<proteinExistence type="inferred from homology"/>
<comment type="similarity">
    <text evidence="2">Belongs to the peroxidase family. Ascorbate peroxidase subfamily.</text>
</comment>
<dbReference type="InterPro" id="IPR019793">
    <property type="entry name" value="Peroxidases_heam-ligand_BS"/>
</dbReference>
<keyword evidence="6 12" id="KW-0479">Metal-binding</keyword>
<feature type="binding site" evidence="12">
    <location>
        <position position="236"/>
    </location>
    <ligand>
        <name>Ca(2+)</name>
        <dbReference type="ChEBI" id="CHEBI:29108"/>
        <label>2</label>
    </ligand>
</feature>
<keyword evidence="4" id="KW-0575">Peroxidase</keyword>
<comment type="catalytic activity">
    <reaction evidence="1">
        <text>2 a phenolic donor + H2O2 = 2 a phenolic radical donor + 2 H2O</text>
        <dbReference type="Rhea" id="RHEA:56136"/>
        <dbReference type="ChEBI" id="CHEBI:15377"/>
        <dbReference type="ChEBI" id="CHEBI:16240"/>
        <dbReference type="ChEBI" id="CHEBI:139520"/>
        <dbReference type="ChEBI" id="CHEBI:139521"/>
        <dbReference type="EC" id="1.11.1.7"/>
    </reaction>
</comment>
<feature type="signal peptide" evidence="14">
    <location>
        <begin position="1"/>
        <end position="26"/>
    </location>
</feature>
<keyword evidence="12" id="KW-0106">Calcium</keyword>
<evidence type="ECO:0000259" key="15">
    <source>
        <dbReference type="PROSITE" id="PS50873"/>
    </source>
</evidence>
<organism evidence="16 17">
    <name type="scientific">Lactuca virosa</name>
    <dbReference type="NCBI Taxonomy" id="75947"/>
    <lineage>
        <taxon>Eukaryota</taxon>
        <taxon>Viridiplantae</taxon>
        <taxon>Streptophyta</taxon>
        <taxon>Embryophyta</taxon>
        <taxon>Tracheophyta</taxon>
        <taxon>Spermatophyta</taxon>
        <taxon>Magnoliopsida</taxon>
        <taxon>eudicotyledons</taxon>
        <taxon>Gunneridae</taxon>
        <taxon>Pentapetalae</taxon>
        <taxon>asterids</taxon>
        <taxon>campanulids</taxon>
        <taxon>Asterales</taxon>
        <taxon>Asteraceae</taxon>
        <taxon>Cichorioideae</taxon>
        <taxon>Cichorieae</taxon>
        <taxon>Lactucinae</taxon>
        <taxon>Lactuca</taxon>
    </lineage>
</organism>
<evidence type="ECO:0000313" key="16">
    <source>
        <dbReference type="EMBL" id="CAH1452401.1"/>
    </source>
</evidence>
<protein>
    <recommendedName>
        <fullName evidence="3">peroxidase</fullName>
        <ecNumber evidence="3">1.11.1.7</ecNumber>
    </recommendedName>
</protein>
<dbReference type="PROSITE" id="PS00435">
    <property type="entry name" value="PEROXIDASE_1"/>
    <property type="match status" value="1"/>
</dbReference>
<keyword evidence="8 12" id="KW-0408">Iron</keyword>
<evidence type="ECO:0000256" key="12">
    <source>
        <dbReference type="PIRSR" id="PIRSR600823-3"/>
    </source>
</evidence>
<dbReference type="InterPro" id="IPR010255">
    <property type="entry name" value="Haem_peroxidase_sf"/>
</dbReference>
<dbReference type="Proteomes" id="UP001157418">
    <property type="component" value="Unassembled WGS sequence"/>
</dbReference>
<evidence type="ECO:0000256" key="13">
    <source>
        <dbReference type="PIRSR" id="PIRSR600823-5"/>
    </source>
</evidence>
<comment type="caution">
    <text evidence="16">The sequence shown here is derived from an EMBL/GenBank/DDBJ whole genome shotgun (WGS) entry which is preliminary data.</text>
</comment>
<dbReference type="GO" id="GO:0020037">
    <property type="term" value="F:heme binding"/>
    <property type="evidence" value="ECO:0007669"/>
    <property type="project" value="InterPro"/>
</dbReference>
<dbReference type="Pfam" id="PF00141">
    <property type="entry name" value="peroxidase"/>
    <property type="match status" value="1"/>
</dbReference>
<dbReference type="PROSITE" id="PS50873">
    <property type="entry name" value="PEROXIDASE_4"/>
    <property type="match status" value="1"/>
</dbReference>
<evidence type="ECO:0000256" key="7">
    <source>
        <dbReference type="ARBA" id="ARBA00023002"/>
    </source>
</evidence>
<dbReference type="InterPro" id="IPR033905">
    <property type="entry name" value="Secretory_peroxidase"/>
</dbReference>
<feature type="active site" description="Proton acceptor" evidence="10">
    <location>
        <position position="52"/>
    </location>
</feature>
<feature type="binding site" evidence="12">
    <location>
        <position position="60"/>
    </location>
    <ligand>
        <name>Ca(2+)</name>
        <dbReference type="ChEBI" id="CHEBI:29108"/>
        <label>1</label>
    </ligand>
</feature>